<comment type="similarity">
    <text evidence="8">Belongs to the ABC transporter superfamily. Lipoprotein translocase (TC 3.A.1.125) family.</text>
</comment>
<proteinExistence type="inferred from homology"/>
<dbReference type="EMBL" id="LBNQ01000037">
    <property type="protein sequence ID" value="KKW67137.1"/>
    <property type="molecule type" value="Genomic_DNA"/>
</dbReference>
<dbReference type="Gene3D" id="3.40.50.300">
    <property type="entry name" value="P-loop containing nucleotide triphosphate hydrolases"/>
    <property type="match status" value="1"/>
</dbReference>
<comment type="caution">
    <text evidence="10">The sequence shown here is derived from an EMBL/GenBank/DDBJ whole genome shotgun (WGS) entry which is preliminary data.</text>
</comment>
<protein>
    <recommendedName>
        <fullName evidence="8">Lipoprotein-releasing system ATP-binding protein LolD</fullName>
        <ecNumber evidence="8">7.6.2.-</ecNumber>
    </recommendedName>
</protein>
<evidence type="ECO:0000256" key="2">
    <source>
        <dbReference type="ARBA" id="ARBA00022475"/>
    </source>
</evidence>
<dbReference type="RefSeq" id="WP_046742541.1">
    <property type="nucleotide sequence ID" value="NZ_LBNQ01000037.1"/>
</dbReference>
<dbReference type="STRING" id="1610491.AAV94_12505"/>
<dbReference type="InterPro" id="IPR011924">
    <property type="entry name" value="LolD_lipo_ATP-bd"/>
</dbReference>
<dbReference type="SUPFAM" id="SSF52540">
    <property type="entry name" value="P-loop containing nucleoside triphosphate hydrolases"/>
    <property type="match status" value="1"/>
</dbReference>
<dbReference type="PANTHER" id="PTHR24220">
    <property type="entry name" value="IMPORT ATP-BINDING PROTEIN"/>
    <property type="match status" value="1"/>
</dbReference>
<keyword evidence="3 8" id="KW-0997">Cell inner membrane</keyword>
<keyword evidence="4 8" id="KW-0547">Nucleotide-binding</keyword>
<dbReference type="Pfam" id="PF00005">
    <property type="entry name" value="ABC_tran"/>
    <property type="match status" value="1"/>
</dbReference>
<dbReference type="CDD" id="cd03255">
    <property type="entry name" value="ABC_MJ0796_LolCDE_FtsE"/>
    <property type="match status" value="1"/>
</dbReference>
<dbReference type="PROSITE" id="PS00211">
    <property type="entry name" value="ABC_TRANSPORTER_1"/>
    <property type="match status" value="1"/>
</dbReference>
<comment type="subunit">
    <text evidence="8">The complex is composed of two ATP-binding proteins (LolD) and two transmembrane proteins (LolC and LolE).</text>
</comment>
<dbReference type="EC" id="7.6.2.-" evidence="8"/>
<name>A0A0U1PXG3_9BURK</name>
<evidence type="ECO:0000256" key="4">
    <source>
        <dbReference type="ARBA" id="ARBA00022741"/>
    </source>
</evidence>
<keyword evidence="10" id="KW-0449">Lipoprotein</keyword>
<dbReference type="SMART" id="SM00382">
    <property type="entry name" value="AAA"/>
    <property type="match status" value="1"/>
</dbReference>
<comment type="function">
    <text evidence="8">Part of the ABC transporter complex LolCDE involved in the translocation of mature outer membrane-directed lipoproteins, from the inner membrane to the periplasmic chaperone, LolA. Responsible for the formation of the LolA-lipoprotein complex in an ATP-dependent manner.</text>
</comment>
<organism evidence="10 11">
    <name type="scientific">Lampropedia cohaerens</name>
    <dbReference type="NCBI Taxonomy" id="1610491"/>
    <lineage>
        <taxon>Bacteria</taxon>
        <taxon>Pseudomonadati</taxon>
        <taxon>Pseudomonadota</taxon>
        <taxon>Betaproteobacteria</taxon>
        <taxon>Burkholderiales</taxon>
        <taxon>Comamonadaceae</taxon>
        <taxon>Lampropedia</taxon>
    </lineage>
</organism>
<keyword evidence="7 8" id="KW-0472">Membrane</keyword>
<dbReference type="GO" id="GO:0005886">
    <property type="term" value="C:plasma membrane"/>
    <property type="evidence" value="ECO:0007669"/>
    <property type="project" value="UniProtKB-SubCell"/>
</dbReference>
<dbReference type="InterPro" id="IPR003593">
    <property type="entry name" value="AAA+_ATPase"/>
</dbReference>
<dbReference type="InterPro" id="IPR017911">
    <property type="entry name" value="MacB-like_ATP-bd"/>
</dbReference>
<keyword evidence="2 8" id="KW-1003">Cell membrane</keyword>
<dbReference type="GO" id="GO:0016887">
    <property type="term" value="F:ATP hydrolysis activity"/>
    <property type="evidence" value="ECO:0007669"/>
    <property type="project" value="InterPro"/>
</dbReference>
<comment type="subcellular location">
    <subcellularLocation>
        <location evidence="8">Cell inner membrane</location>
        <topology evidence="8">Peripheral membrane protein</topology>
    </subcellularLocation>
</comment>
<dbReference type="PATRIC" id="fig|1610491.3.peg.2654"/>
<keyword evidence="6 8" id="KW-1278">Translocase</keyword>
<dbReference type="InterPro" id="IPR017871">
    <property type="entry name" value="ABC_transporter-like_CS"/>
</dbReference>
<dbReference type="InterPro" id="IPR003439">
    <property type="entry name" value="ABC_transporter-like_ATP-bd"/>
</dbReference>
<evidence type="ECO:0000256" key="8">
    <source>
        <dbReference type="RuleBase" id="RU367068"/>
    </source>
</evidence>
<evidence type="ECO:0000313" key="10">
    <source>
        <dbReference type="EMBL" id="KKW67137.1"/>
    </source>
</evidence>
<keyword evidence="11" id="KW-1185">Reference proteome</keyword>
<accession>A0A0U1PXG3</accession>
<gene>
    <name evidence="8" type="primary">lolD</name>
    <name evidence="10" type="ORF">AAV94_12505</name>
</gene>
<keyword evidence="1 8" id="KW-0813">Transport</keyword>
<feature type="domain" description="ABC transporter" evidence="9">
    <location>
        <begin position="9"/>
        <end position="242"/>
    </location>
</feature>
<evidence type="ECO:0000259" key="9">
    <source>
        <dbReference type="PROSITE" id="PS50893"/>
    </source>
</evidence>
<dbReference type="InterPro" id="IPR027417">
    <property type="entry name" value="P-loop_NTPase"/>
</dbReference>
<evidence type="ECO:0000256" key="5">
    <source>
        <dbReference type="ARBA" id="ARBA00022840"/>
    </source>
</evidence>
<dbReference type="GO" id="GO:0089705">
    <property type="term" value="P:protein localization to outer membrane"/>
    <property type="evidence" value="ECO:0007669"/>
    <property type="project" value="TreeGrafter"/>
</dbReference>
<keyword evidence="5 8" id="KW-0067">ATP-binding</keyword>
<sequence>MSEQRETVLVAQDLVKRFKEGPLDVTVLRGLSLQVLAGQTLAIVGASGSGKSTLLHILGGLDRPSSGSVLLQGQPLEGLSANQRAVVRNRKLGFVYQFHHLLPELTALENVAMPLRIRRASAQEWRSKATAILEKVGLGERVRHRPAELSGGERQRVAIARALVTEPVCVLADEPTGNLDRATADKVFAMMLELARDHGTAFVLVTHDQALADRCDRQLHMESGQLREMVSAAGHPDQFTPS</sequence>
<dbReference type="NCBIfam" id="TIGR02211">
    <property type="entry name" value="LolD_lipo_ex"/>
    <property type="match status" value="1"/>
</dbReference>
<dbReference type="InterPro" id="IPR015854">
    <property type="entry name" value="ABC_transpr_LolD-like"/>
</dbReference>
<evidence type="ECO:0000256" key="6">
    <source>
        <dbReference type="ARBA" id="ARBA00022967"/>
    </source>
</evidence>
<dbReference type="PROSITE" id="PS50893">
    <property type="entry name" value="ABC_TRANSPORTER_2"/>
    <property type="match status" value="1"/>
</dbReference>
<evidence type="ECO:0000256" key="7">
    <source>
        <dbReference type="ARBA" id="ARBA00023136"/>
    </source>
</evidence>
<evidence type="ECO:0000256" key="3">
    <source>
        <dbReference type="ARBA" id="ARBA00022519"/>
    </source>
</evidence>
<dbReference type="Proteomes" id="UP000050580">
    <property type="component" value="Unassembled WGS sequence"/>
</dbReference>
<dbReference type="PANTHER" id="PTHR24220:SF689">
    <property type="entry name" value="LIPOPROTEIN-RELEASING SYSTEM ATP-BINDING PROTEIN LOLD"/>
    <property type="match status" value="1"/>
</dbReference>
<dbReference type="FunFam" id="3.40.50.300:FF:000230">
    <property type="entry name" value="Lipoprotein-releasing system ATP-binding protein LolD"/>
    <property type="match status" value="1"/>
</dbReference>
<dbReference type="GO" id="GO:0005524">
    <property type="term" value="F:ATP binding"/>
    <property type="evidence" value="ECO:0007669"/>
    <property type="project" value="UniProtKB-UniRule"/>
</dbReference>
<evidence type="ECO:0000313" key="11">
    <source>
        <dbReference type="Proteomes" id="UP000050580"/>
    </source>
</evidence>
<dbReference type="OrthoDB" id="9802264at2"/>
<reference evidence="10 11" key="1">
    <citation type="submission" date="2015-05" db="EMBL/GenBank/DDBJ databases">
        <title>Draft genome sequence of Lampropedia sp. CT6, isolated from the microbial mat of a hot water spring, located at Manikaran, India.</title>
        <authorList>
            <person name="Tripathi C."/>
            <person name="Rani P."/>
            <person name="Mahato N.K."/>
            <person name="Lal R."/>
        </authorList>
    </citation>
    <scope>NUCLEOTIDE SEQUENCE [LARGE SCALE GENOMIC DNA]</scope>
    <source>
        <strain evidence="10 11">CT6</strain>
    </source>
</reference>
<dbReference type="AlphaFoldDB" id="A0A0U1PXG3"/>
<dbReference type="GO" id="GO:0022857">
    <property type="term" value="F:transmembrane transporter activity"/>
    <property type="evidence" value="ECO:0007669"/>
    <property type="project" value="TreeGrafter"/>
</dbReference>
<dbReference type="GO" id="GO:0044874">
    <property type="term" value="P:lipoprotein localization to outer membrane"/>
    <property type="evidence" value="ECO:0007669"/>
    <property type="project" value="TreeGrafter"/>
</dbReference>
<evidence type="ECO:0000256" key="1">
    <source>
        <dbReference type="ARBA" id="ARBA00022448"/>
    </source>
</evidence>